<reference evidence="1 2" key="1">
    <citation type="journal article" date="2013" name="Front. Microbiol.">
        <title>Comparative genomic analyses of the cyanobacterium, Lyngbya aestuarii BL J, a powerful hydrogen producer.</title>
        <authorList>
            <person name="Kothari A."/>
            <person name="Vaughn M."/>
            <person name="Garcia-Pichel F."/>
        </authorList>
    </citation>
    <scope>NUCLEOTIDE SEQUENCE [LARGE SCALE GENOMIC DNA]</scope>
    <source>
        <strain evidence="1 2">BL J</strain>
    </source>
</reference>
<dbReference type="EMBL" id="AUZM01000001">
    <property type="protein sequence ID" value="ERT09909.1"/>
    <property type="molecule type" value="Genomic_DNA"/>
</dbReference>
<dbReference type="InterPro" id="IPR012334">
    <property type="entry name" value="Pectin_lyas_fold"/>
</dbReference>
<gene>
    <name evidence="1" type="ORF">M595_0080</name>
</gene>
<accession>U7QPN8</accession>
<evidence type="ECO:0000313" key="2">
    <source>
        <dbReference type="Proteomes" id="UP000017127"/>
    </source>
</evidence>
<name>U7QPN8_9CYAN</name>
<dbReference type="Gene3D" id="2.160.20.10">
    <property type="entry name" value="Single-stranded right-handed beta-helix, Pectin lyase-like"/>
    <property type="match status" value="3"/>
</dbReference>
<evidence type="ECO:0000313" key="1">
    <source>
        <dbReference type="EMBL" id="ERT09909.1"/>
    </source>
</evidence>
<protein>
    <submittedName>
        <fullName evidence="1">Putative hemagglutination activity domain protein</fullName>
    </submittedName>
</protein>
<dbReference type="Proteomes" id="UP000017127">
    <property type="component" value="Unassembled WGS sequence"/>
</dbReference>
<comment type="caution">
    <text evidence="1">The sequence shown here is derived from an EMBL/GenBank/DDBJ whole genome shotgun (WGS) entry which is preliminary data.</text>
</comment>
<dbReference type="SUPFAM" id="SSF51126">
    <property type="entry name" value="Pectin lyase-like"/>
    <property type="match status" value="2"/>
</dbReference>
<dbReference type="AlphaFoldDB" id="U7QPN8"/>
<dbReference type="PATRIC" id="fig|1348334.3.peg.78"/>
<keyword evidence="2" id="KW-1185">Reference proteome</keyword>
<proteinExistence type="predicted"/>
<organism evidence="1 2">
    <name type="scientific">Lyngbya aestuarii BL J</name>
    <dbReference type="NCBI Taxonomy" id="1348334"/>
    <lineage>
        <taxon>Bacteria</taxon>
        <taxon>Bacillati</taxon>
        <taxon>Cyanobacteriota</taxon>
        <taxon>Cyanophyceae</taxon>
        <taxon>Oscillatoriophycideae</taxon>
        <taxon>Oscillatoriales</taxon>
        <taxon>Microcoleaceae</taxon>
        <taxon>Lyngbya</taxon>
    </lineage>
</organism>
<dbReference type="InterPro" id="IPR011050">
    <property type="entry name" value="Pectin_lyase_fold/virulence"/>
</dbReference>
<sequence length="838" mass="85840">MNLRPEQPNPTITNQGNLLTGEDLTLIGGNLDLQGQLQAGRNLTLEAQETVQVSDSVDNPFIAEAGGQLVLQGNSVEISAQNHPNSGFFSGGNMLLRSPAAVRGNTQFWSGGNFQIEELDGNLGRLSSPNGTKINSGGDVNFDRYNGSSLRILAGGNVNINQINITRTASSESIPETVILSNGITPVTINGSAQPTVDIRAGTTVTHPGNLIPSQNPSTGANINIGSITLNQPNGLIFLSNQYQPNSSVSGEVNVGTITTSPALLLNQSNDSNNANGGSLIVDARGAISLTNTVNTSAPFSIDLSALPPGIDDLSNLDDINLELVPQLLPAFNFLGNGGDVTLLAQGNITLNPGSTIESLGVSGGNIILNSQSDVLINDGFLISVTAGDGIGGDIELSGQSISVRDFGVVLNLTIASGQGGNLNLDAVDTVAISNQGKLSSISELNNQILNIIFSEFPLTGLASSTLGTGNGGNVTITTNTLTIRNQSQNITGITTSTLPTSRGNGGNLTINATNFIEVIGNQTNRSVPFQLRTVFSPLTPVDNIPSDQLVTTGITTGTTAIGQGGNLQINTRQFIVEDGVSISSSNTTTSQGNAGDLTVNVSESLELRGFAGLLSGSSASGDGGELTVNAPTGRVILEDGAGIATDADGSGNAGNLTLNAAQVILRSPNNLAASGILTSTSTNSTGSAGNLTLKTGALTVENQGQISASTSGSGAGGTVQITTEQLTVRDQAQITVNSDGKGAAGNLEIRSPVILLDNQATLSAETSAGDSGNITLNSEEILLRRNSRITTNATGEATGGSITIDTDRLIAIENSDITANAEQAFEIGRFRLMPMPF</sequence>